<gene>
    <name evidence="1" type="ORF">AFUS01_LOCUS633</name>
</gene>
<evidence type="ECO:0000313" key="2">
    <source>
        <dbReference type="Proteomes" id="UP000708208"/>
    </source>
</evidence>
<reference evidence="1" key="1">
    <citation type="submission" date="2021-06" db="EMBL/GenBank/DDBJ databases">
        <authorList>
            <person name="Hodson N. C."/>
            <person name="Mongue J. A."/>
            <person name="Jaron S. K."/>
        </authorList>
    </citation>
    <scope>NUCLEOTIDE SEQUENCE</scope>
</reference>
<dbReference type="OrthoDB" id="69177at2759"/>
<accession>A0A8J2NLC5</accession>
<sequence>MAYEEALQLLGKESRNLIDMMGQRQSQSVTIMNPPAEVPPVPVTSALSPDFDPSTITKEDLDLTPISQQGKLAFLLHNVFTPEECKSLIKISEDTGYTAALIHIGGGKQVLMKGYRDGSRVMIDDPEFVRLLLTRISQFLPETFQGENLLEINERLRFLRCI</sequence>
<keyword evidence="2" id="KW-1185">Reference proteome</keyword>
<proteinExistence type="predicted"/>
<protein>
    <submittedName>
        <fullName evidence="1">Uncharacterized protein</fullName>
    </submittedName>
</protein>
<name>A0A8J2NLC5_9HEXA</name>
<dbReference type="Proteomes" id="UP000708208">
    <property type="component" value="Unassembled WGS sequence"/>
</dbReference>
<comment type="caution">
    <text evidence="1">The sequence shown here is derived from an EMBL/GenBank/DDBJ whole genome shotgun (WGS) entry which is preliminary data.</text>
</comment>
<dbReference type="EMBL" id="CAJVCH010003200">
    <property type="protein sequence ID" value="CAG7647662.1"/>
    <property type="molecule type" value="Genomic_DNA"/>
</dbReference>
<evidence type="ECO:0000313" key="1">
    <source>
        <dbReference type="EMBL" id="CAG7647662.1"/>
    </source>
</evidence>
<organism evidence="1 2">
    <name type="scientific">Allacma fusca</name>
    <dbReference type="NCBI Taxonomy" id="39272"/>
    <lineage>
        <taxon>Eukaryota</taxon>
        <taxon>Metazoa</taxon>
        <taxon>Ecdysozoa</taxon>
        <taxon>Arthropoda</taxon>
        <taxon>Hexapoda</taxon>
        <taxon>Collembola</taxon>
        <taxon>Symphypleona</taxon>
        <taxon>Sminthuridae</taxon>
        <taxon>Allacma</taxon>
    </lineage>
</organism>
<dbReference type="AlphaFoldDB" id="A0A8J2NLC5"/>